<dbReference type="EnsemblMetazoa" id="G22176.3">
    <property type="protein sequence ID" value="G22176.3:cds"/>
    <property type="gene ID" value="G22176"/>
</dbReference>
<evidence type="ECO:0008006" key="4">
    <source>
        <dbReference type="Google" id="ProtNLM"/>
    </source>
</evidence>
<sequence>MSSYFIEDCFDEADVYNMDQHKFIHAGHSGKGRSKREVQQRTNTYDPNGHTRKTVQKLVNNKQKQQQPQS</sequence>
<dbReference type="GO" id="GO:0005634">
    <property type="term" value="C:nucleus"/>
    <property type="evidence" value="ECO:0007669"/>
    <property type="project" value="TreeGrafter"/>
</dbReference>
<accession>A0A8W8K911</accession>
<reference evidence="2" key="1">
    <citation type="submission" date="2022-08" db="UniProtKB">
        <authorList>
            <consortium name="EnsemblMetazoa"/>
        </authorList>
    </citation>
    <scope>IDENTIFICATION</scope>
    <source>
        <strain evidence="2">05x7-T-G4-1.051#20</strain>
    </source>
</reference>
<protein>
    <recommendedName>
        <fullName evidence="4">Nuclear protein 1</fullName>
    </recommendedName>
</protein>
<dbReference type="Proteomes" id="UP000005408">
    <property type="component" value="Unassembled WGS sequence"/>
</dbReference>
<organism evidence="2 3">
    <name type="scientific">Magallana gigas</name>
    <name type="common">Pacific oyster</name>
    <name type="synonym">Crassostrea gigas</name>
    <dbReference type="NCBI Taxonomy" id="29159"/>
    <lineage>
        <taxon>Eukaryota</taxon>
        <taxon>Metazoa</taxon>
        <taxon>Spiralia</taxon>
        <taxon>Lophotrochozoa</taxon>
        <taxon>Mollusca</taxon>
        <taxon>Bivalvia</taxon>
        <taxon>Autobranchia</taxon>
        <taxon>Pteriomorphia</taxon>
        <taxon>Ostreida</taxon>
        <taxon>Ostreoidea</taxon>
        <taxon>Ostreidae</taxon>
        <taxon>Magallana</taxon>
    </lineage>
</organism>
<dbReference type="EnsemblMetazoa" id="G22176.2">
    <property type="protein sequence ID" value="G22176.2:cds"/>
    <property type="gene ID" value="G22176"/>
</dbReference>
<dbReference type="GO" id="GO:0045786">
    <property type="term" value="P:negative regulation of cell cycle"/>
    <property type="evidence" value="ECO:0007669"/>
    <property type="project" value="TreeGrafter"/>
</dbReference>
<dbReference type="EnsemblMetazoa" id="G22176.5">
    <property type="protein sequence ID" value="G22176.5:cds"/>
    <property type="gene ID" value="G22176"/>
</dbReference>
<evidence type="ECO:0000313" key="3">
    <source>
        <dbReference type="Proteomes" id="UP000005408"/>
    </source>
</evidence>
<dbReference type="GO" id="GO:0006357">
    <property type="term" value="P:regulation of transcription by RNA polymerase II"/>
    <property type="evidence" value="ECO:0007669"/>
    <property type="project" value="TreeGrafter"/>
</dbReference>
<dbReference type="PANTHER" id="PTHR17149:SF4">
    <property type="entry name" value="RH17958P"/>
    <property type="match status" value="1"/>
</dbReference>
<dbReference type="Pfam" id="PF10195">
    <property type="entry name" value="Phospho_p8"/>
    <property type="match status" value="1"/>
</dbReference>
<feature type="compositionally biased region" description="Low complexity" evidence="1">
    <location>
        <begin position="56"/>
        <end position="70"/>
    </location>
</feature>
<dbReference type="AlphaFoldDB" id="A0A8W8K911"/>
<proteinExistence type="predicted"/>
<evidence type="ECO:0000256" key="1">
    <source>
        <dbReference type="SAM" id="MobiDB-lite"/>
    </source>
</evidence>
<name>A0A8W8K911_MAGGI</name>
<feature type="region of interest" description="Disordered" evidence="1">
    <location>
        <begin position="26"/>
        <end position="70"/>
    </location>
</feature>
<dbReference type="GO" id="GO:0008285">
    <property type="term" value="P:negative regulation of cell population proliferation"/>
    <property type="evidence" value="ECO:0007669"/>
    <property type="project" value="TreeGrafter"/>
</dbReference>
<evidence type="ECO:0000313" key="2">
    <source>
        <dbReference type="EnsemblMetazoa" id="G22176.2:cds"/>
    </source>
</evidence>
<dbReference type="PANTHER" id="PTHR17149">
    <property type="entry name" value="NUCLEAR PROTEIN 1 AND 2"/>
    <property type="match status" value="1"/>
</dbReference>
<keyword evidence="3" id="KW-1185">Reference proteome</keyword>
<dbReference type="InterPro" id="IPR018792">
    <property type="entry name" value="NUPR1-like"/>
</dbReference>